<evidence type="ECO:0000256" key="2">
    <source>
        <dbReference type="ARBA" id="ARBA00008124"/>
    </source>
</evidence>
<reference evidence="12" key="1">
    <citation type="submission" date="2025-08" db="UniProtKB">
        <authorList>
            <consortium name="Ensembl"/>
        </authorList>
    </citation>
    <scope>IDENTIFICATION</scope>
</reference>
<comment type="subcellular location">
    <subcellularLocation>
        <location evidence="1">Golgi apparatus membrane</location>
        <topology evidence="1">Single-pass type II membrane protein</topology>
    </subcellularLocation>
</comment>
<proteinExistence type="inferred from homology"/>
<reference evidence="12" key="2">
    <citation type="submission" date="2025-09" db="UniProtKB">
        <authorList>
            <consortium name="Ensembl"/>
        </authorList>
    </citation>
    <scope>IDENTIFICATION</scope>
</reference>
<feature type="region of interest" description="Disordered" evidence="10">
    <location>
        <begin position="541"/>
        <end position="601"/>
    </location>
</feature>
<evidence type="ECO:0000256" key="11">
    <source>
        <dbReference type="SAM" id="Phobius"/>
    </source>
</evidence>
<dbReference type="Pfam" id="PF06990">
    <property type="entry name" value="Gal-3-0_sulfotr"/>
    <property type="match status" value="1"/>
</dbReference>
<dbReference type="SUPFAM" id="SSF52540">
    <property type="entry name" value="P-loop containing nucleoside triphosphate hydrolases"/>
    <property type="match status" value="1"/>
</dbReference>
<evidence type="ECO:0000256" key="3">
    <source>
        <dbReference type="ARBA" id="ARBA00022679"/>
    </source>
</evidence>
<evidence type="ECO:0000313" key="13">
    <source>
        <dbReference type="Proteomes" id="UP000261540"/>
    </source>
</evidence>
<evidence type="ECO:0000256" key="10">
    <source>
        <dbReference type="SAM" id="MobiDB-lite"/>
    </source>
</evidence>
<evidence type="ECO:0000313" key="12">
    <source>
        <dbReference type="Ensembl" id="ENSPKIP00000026824.1"/>
    </source>
</evidence>
<dbReference type="PANTHER" id="PTHR14647">
    <property type="entry name" value="GALACTOSE-3-O-SULFOTRANSFERASE"/>
    <property type="match status" value="1"/>
</dbReference>
<evidence type="ECO:0000256" key="7">
    <source>
        <dbReference type="ARBA" id="ARBA00023034"/>
    </source>
</evidence>
<keyword evidence="7" id="KW-0333">Golgi apparatus</keyword>
<sequence>MISSQRKKVKGQVCFFWSASMPLNAWLKGRLWTHLRFVWLGLMLLTLLCVAIQFLGVVRQSRNSIIMKQSATKKFFSMRFTHEFKKTHTTPQGQSDSALLSGHSQHRDGGGITETTTPVPSADTQPAGSAGITGRRLWEKSPSHSYSQGTGGQKTTETFTKRTPAPQDTRSLGQTLPPQPPQATTRPVSHGVASCQPKNHIVFLKTHKTASSTILNILYRYGDSRNLTFALPALRHSQLFYPMTFAAHFVEGFQSKTVKEYNIMCNHMRFMPEEVKKVMPEETFYFSILRNPVSMMESIFIYYKSIATFHKTRSLEEFLADPWKFYNTSLPNNHYAKNLLAFDFGFSDGSIGSDEETQAKLAISMIEKNFDLILLSEYFDESMILLKNALCWTLDDVVSFKLNSRNNDSRMKLHPDTIDKIKVWNLLDWKIYLHFNATFWRTVDLMGGQERMKQEVAMLKQKREQLTKTCLLEGGAVDPSQVKDKDLSPFQYGAAVIQGYNLNPELKGPIRKQCLDLITPELQYTAALYEKQFPQLSFNQHLSQKQPASRKATISRSRSLNPKVSTEKRLAQGGLRQQDHSIRHQKIFPKVPPTRSLRSVP</sequence>
<dbReference type="AlphaFoldDB" id="A0A3B3S7R0"/>
<keyword evidence="4 11" id="KW-0812">Transmembrane</keyword>
<dbReference type="OrthoDB" id="514299at2759"/>
<keyword evidence="6 11" id="KW-1133">Transmembrane helix</keyword>
<keyword evidence="8 11" id="KW-0472">Membrane</keyword>
<dbReference type="PANTHER" id="PTHR14647:SF62">
    <property type="entry name" value="GALACTOSE-3-O-SULFOTRANSFERASE 2"/>
    <property type="match status" value="1"/>
</dbReference>
<keyword evidence="9" id="KW-0325">Glycoprotein</keyword>
<protein>
    <submittedName>
        <fullName evidence="12">Galactose-3-O-sulfotransferase 2</fullName>
    </submittedName>
</protein>
<feature type="transmembrane region" description="Helical" evidence="11">
    <location>
        <begin position="37"/>
        <end position="58"/>
    </location>
</feature>
<evidence type="ECO:0000256" key="6">
    <source>
        <dbReference type="ARBA" id="ARBA00022989"/>
    </source>
</evidence>
<feature type="region of interest" description="Disordered" evidence="10">
    <location>
        <begin position="86"/>
        <end position="191"/>
    </location>
</feature>
<evidence type="ECO:0000256" key="4">
    <source>
        <dbReference type="ARBA" id="ARBA00022692"/>
    </source>
</evidence>
<evidence type="ECO:0000256" key="8">
    <source>
        <dbReference type="ARBA" id="ARBA00023136"/>
    </source>
</evidence>
<dbReference type="GO" id="GO:0009247">
    <property type="term" value="P:glycolipid biosynthetic process"/>
    <property type="evidence" value="ECO:0007669"/>
    <property type="project" value="InterPro"/>
</dbReference>
<comment type="similarity">
    <text evidence="2">Belongs to the galactose-3-O-sulfotransferase family.</text>
</comment>
<organism evidence="12 13">
    <name type="scientific">Paramormyrops kingsleyae</name>
    <dbReference type="NCBI Taxonomy" id="1676925"/>
    <lineage>
        <taxon>Eukaryota</taxon>
        <taxon>Metazoa</taxon>
        <taxon>Chordata</taxon>
        <taxon>Craniata</taxon>
        <taxon>Vertebrata</taxon>
        <taxon>Euteleostomi</taxon>
        <taxon>Actinopterygii</taxon>
        <taxon>Neopterygii</taxon>
        <taxon>Teleostei</taxon>
        <taxon>Osteoglossocephala</taxon>
        <taxon>Osteoglossomorpha</taxon>
        <taxon>Osteoglossiformes</taxon>
        <taxon>Mormyridae</taxon>
        <taxon>Paramormyrops</taxon>
    </lineage>
</organism>
<dbReference type="GO" id="GO:0001733">
    <property type="term" value="F:galactosylceramide sulfotransferase activity"/>
    <property type="evidence" value="ECO:0007669"/>
    <property type="project" value="InterPro"/>
</dbReference>
<dbReference type="Gene3D" id="3.40.50.300">
    <property type="entry name" value="P-loop containing nucleotide triphosphate hydrolases"/>
    <property type="match status" value="1"/>
</dbReference>
<feature type="compositionally biased region" description="Polar residues" evidence="10">
    <location>
        <begin position="143"/>
        <end position="158"/>
    </location>
</feature>
<evidence type="ECO:0000256" key="9">
    <source>
        <dbReference type="ARBA" id="ARBA00023180"/>
    </source>
</evidence>
<keyword evidence="3" id="KW-0808">Transferase</keyword>
<dbReference type="Ensembl" id="ENSPKIT00000007584.1">
    <property type="protein sequence ID" value="ENSPKIP00000026824.1"/>
    <property type="gene ID" value="ENSPKIG00000009144.1"/>
</dbReference>
<evidence type="ECO:0000256" key="5">
    <source>
        <dbReference type="ARBA" id="ARBA00022968"/>
    </source>
</evidence>
<feature type="compositionally biased region" description="Polar residues" evidence="10">
    <location>
        <begin position="89"/>
        <end position="98"/>
    </location>
</feature>
<keyword evidence="5" id="KW-0735">Signal-anchor</keyword>
<dbReference type="Proteomes" id="UP000261540">
    <property type="component" value="Unplaced"/>
</dbReference>
<accession>A0A3B3S7R0</accession>
<keyword evidence="13" id="KW-1185">Reference proteome</keyword>
<name>A0A3B3S7R0_9TELE</name>
<feature type="compositionally biased region" description="Polar residues" evidence="10">
    <location>
        <begin position="541"/>
        <end position="564"/>
    </location>
</feature>
<evidence type="ECO:0000256" key="1">
    <source>
        <dbReference type="ARBA" id="ARBA00004323"/>
    </source>
</evidence>
<dbReference type="InterPro" id="IPR027417">
    <property type="entry name" value="P-loop_NTPase"/>
</dbReference>
<dbReference type="GO" id="GO:0000139">
    <property type="term" value="C:Golgi membrane"/>
    <property type="evidence" value="ECO:0007669"/>
    <property type="project" value="UniProtKB-SubCell"/>
</dbReference>
<feature type="compositionally biased region" description="Polar residues" evidence="10">
    <location>
        <begin position="113"/>
        <end position="127"/>
    </location>
</feature>
<dbReference type="InterPro" id="IPR009729">
    <property type="entry name" value="Gal-3-0_sulfotransfrase"/>
</dbReference>
<dbReference type="GeneTree" id="ENSGT00950000182923"/>